<feature type="compositionally biased region" description="Polar residues" evidence="4">
    <location>
        <begin position="10"/>
        <end position="27"/>
    </location>
</feature>
<organism evidence="5 6">
    <name type="scientific">Halococcus salifodinae DSM 8989</name>
    <dbReference type="NCBI Taxonomy" id="1227456"/>
    <lineage>
        <taxon>Archaea</taxon>
        <taxon>Methanobacteriati</taxon>
        <taxon>Methanobacteriota</taxon>
        <taxon>Stenosarchaea group</taxon>
        <taxon>Halobacteria</taxon>
        <taxon>Halobacteriales</taxon>
        <taxon>Halococcaceae</taxon>
        <taxon>Halococcus</taxon>
    </lineage>
</organism>
<evidence type="ECO:0000256" key="4">
    <source>
        <dbReference type="SAM" id="MobiDB-lite"/>
    </source>
</evidence>
<dbReference type="Pfam" id="PF13379">
    <property type="entry name" value="NMT1_2"/>
    <property type="match status" value="1"/>
</dbReference>
<sequence length="408" mass="44043">MNVGRGSYRSVRQPTDGRTVTKVNDNPLSKDETTSSSRRRFLQASAIAGTGALTGCLGAASGTGQTLTMGYQPFSAHAWEALVMKHSDIPQKYLPEGYSLNWQSALQGAVIGNRISVGKNQAGWMGDMPALTTIAQNETPASLVGLANWSRGQQCNLLVVPKGSDIERTTDIDGETVGVTVGACSHRYLLRVLEEESIDVTVEDTGISTILANLREGRIAAGVGWEPSIAKSVFQDNLTRYVSTGAEYNVIDAGGIPMTDDLIENHREAAKGILKAELEATRVLATDHERTLDLVAQEQDLRYFNRPTLRWGVYKDPPIGEDVQRLRYATDYEQTEEPGRLMKETAPAFLTRQGALEAPPSDDRYKPELLNEAAAELDDAVEWAPRSAGNSSTATNGSAIGNASGGSR</sequence>
<dbReference type="AlphaFoldDB" id="M0NCW0"/>
<name>M0NCW0_9EURY</name>
<dbReference type="Gene3D" id="3.40.190.10">
    <property type="entry name" value="Periplasmic binding protein-like II"/>
    <property type="match status" value="2"/>
</dbReference>
<evidence type="ECO:0000313" key="5">
    <source>
        <dbReference type="EMBL" id="EMA55403.1"/>
    </source>
</evidence>
<dbReference type="PANTHER" id="PTHR30024:SF47">
    <property type="entry name" value="TAURINE-BINDING PERIPLASMIC PROTEIN"/>
    <property type="match status" value="1"/>
</dbReference>
<protein>
    <submittedName>
        <fullName evidence="5">Nitrate/sulfonate/bicarbonate ABC transporter periplasmic component-like protein</fullName>
    </submittedName>
</protein>
<comment type="caution">
    <text evidence="5">The sequence shown here is derived from an EMBL/GenBank/DDBJ whole genome shotgun (WGS) entry which is preliminary data.</text>
</comment>
<reference evidence="5 6" key="1">
    <citation type="journal article" date="2014" name="PLoS Genet.">
        <title>Phylogenetically driven sequencing of extremely halophilic archaea reveals strategies for static and dynamic osmo-response.</title>
        <authorList>
            <person name="Becker E.A."/>
            <person name="Seitzer P.M."/>
            <person name="Tritt A."/>
            <person name="Larsen D."/>
            <person name="Krusor M."/>
            <person name="Yao A.I."/>
            <person name="Wu D."/>
            <person name="Madern D."/>
            <person name="Eisen J.A."/>
            <person name="Darling A.E."/>
            <person name="Facciotti M.T."/>
        </authorList>
    </citation>
    <scope>NUCLEOTIDE SEQUENCE [LARGE SCALE GENOMIC DNA]</scope>
    <source>
        <strain evidence="5 6">DSM 8989</strain>
    </source>
</reference>
<dbReference type="GO" id="GO:0042597">
    <property type="term" value="C:periplasmic space"/>
    <property type="evidence" value="ECO:0007669"/>
    <property type="project" value="UniProtKB-SubCell"/>
</dbReference>
<comment type="subcellular location">
    <subcellularLocation>
        <location evidence="1">Periplasm</location>
    </subcellularLocation>
</comment>
<dbReference type="PATRIC" id="fig|1227456.3.peg.318"/>
<evidence type="ECO:0000256" key="3">
    <source>
        <dbReference type="ARBA" id="ARBA00022729"/>
    </source>
</evidence>
<evidence type="ECO:0000256" key="1">
    <source>
        <dbReference type="ARBA" id="ARBA00004418"/>
    </source>
</evidence>
<keyword evidence="6" id="KW-1185">Reference proteome</keyword>
<dbReference type="GO" id="GO:0042918">
    <property type="term" value="P:alkanesulfonate transmembrane transport"/>
    <property type="evidence" value="ECO:0007669"/>
    <property type="project" value="TreeGrafter"/>
</dbReference>
<gene>
    <name evidence="5" type="ORF">C450_01514</name>
</gene>
<evidence type="ECO:0000313" key="6">
    <source>
        <dbReference type="Proteomes" id="UP000011625"/>
    </source>
</evidence>
<keyword evidence="3" id="KW-0732">Signal</keyword>
<accession>M0NCW0</accession>
<dbReference type="Proteomes" id="UP000011625">
    <property type="component" value="Unassembled WGS sequence"/>
</dbReference>
<proteinExistence type="inferred from homology"/>
<dbReference type="STRING" id="1227456.C450_01514"/>
<comment type="similarity">
    <text evidence="2">Belongs to the bacterial solute-binding protein SsuA/TauA family.</text>
</comment>
<dbReference type="PANTHER" id="PTHR30024">
    <property type="entry name" value="ALIPHATIC SULFONATES-BINDING PROTEIN-RELATED"/>
    <property type="match status" value="1"/>
</dbReference>
<dbReference type="EMBL" id="AOME01000013">
    <property type="protein sequence ID" value="EMA55403.1"/>
    <property type="molecule type" value="Genomic_DNA"/>
</dbReference>
<feature type="region of interest" description="Disordered" evidence="4">
    <location>
        <begin position="380"/>
        <end position="408"/>
    </location>
</feature>
<evidence type="ECO:0000256" key="2">
    <source>
        <dbReference type="ARBA" id="ARBA00010742"/>
    </source>
</evidence>
<dbReference type="SUPFAM" id="SSF53850">
    <property type="entry name" value="Periplasmic binding protein-like II"/>
    <property type="match status" value="1"/>
</dbReference>
<feature type="region of interest" description="Disordered" evidence="4">
    <location>
        <begin position="1"/>
        <end position="37"/>
    </location>
</feature>